<protein>
    <submittedName>
        <fullName evidence="2">N-acetyltransferase</fullName>
    </submittedName>
</protein>
<dbReference type="InterPro" id="IPR016181">
    <property type="entry name" value="Acyl_CoA_acyltransferase"/>
</dbReference>
<dbReference type="AlphaFoldDB" id="A0A3S1D6T6"/>
<dbReference type="Gene3D" id="3.40.630.30">
    <property type="match status" value="1"/>
</dbReference>
<evidence type="ECO:0000313" key="2">
    <source>
        <dbReference type="EMBL" id="RUT28139.1"/>
    </source>
</evidence>
<gene>
    <name evidence="2" type="ORF">EJP77_18175</name>
</gene>
<dbReference type="PROSITE" id="PS51186">
    <property type="entry name" value="GNAT"/>
    <property type="match status" value="1"/>
</dbReference>
<dbReference type="Proteomes" id="UP000272464">
    <property type="component" value="Unassembled WGS sequence"/>
</dbReference>
<organism evidence="2 3">
    <name type="scientific">Paenibacillus zeisoli</name>
    <dbReference type="NCBI Taxonomy" id="2496267"/>
    <lineage>
        <taxon>Bacteria</taxon>
        <taxon>Bacillati</taxon>
        <taxon>Bacillota</taxon>
        <taxon>Bacilli</taxon>
        <taxon>Bacillales</taxon>
        <taxon>Paenibacillaceae</taxon>
        <taxon>Paenibacillus</taxon>
    </lineage>
</organism>
<dbReference type="GO" id="GO:0016747">
    <property type="term" value="F:acyltransferase activity, transferring groups other than amino-acyl groups"/>
    <property type="evidence" value="ECO:0007669"/>
    <property type="project" value="InterPro"/>
</dbReference>
<dbReference type="InterPro" id="IPR000182">
    <property type="entry name" value="GNAT_dom"/>
</dbReference>
<keyword evidence="3" id="KW-1185">Reference proteome</keyword>
<name>A0A3S1D6T6_9BACL</name>
<proteinExistence type="predicted"/>
<dbReference type="CDD" id="cd04301">
    <property type="entry name" value="NAT_SF"/>
    <property type="match status" value="1"/>
</dbReference>
<dbReference type="RefSeq" id="WP_127200683.1">
    <property type="nucleotide sequence ID" value="NZ_RZNX01000011.1"/>
</dbReference>
<dbReference type="Pfam" id="PF13673">
    <property type="entry name" value="Acetyltransf_10"/>
    <property type="match status" value="1"/>
</dbReference>
<feature type="domain" description="N-acetyltransferase" evidence="1">
    <location>
        <begin position="1"/>
        <end position="141"/>
    </location>
</feature>
<accession>A0A3S1D6T6</accession>
<reference evidence="2 3" key="1">
    <citation type="submission" date="2018-12" db="EMBL/GenBank/DDBJ databases">
        <authorList>
            <person name="Sun L."/>
            <person name="Chen Z."/>
        </authorList>
    </citation>
    <scope>NUCLEOTIDE SEQUENCE [LARGE SCALE GENOMIC DNA]</scope>
    <source>
        <strain evidence="2 3">3-5-3</strain>
    </source>
</reference>
<sequence length="143" mass="16264">MLVNVKDQADSSEISQLLEYAVYSDENALADAVKRYQTEKEIELYALEHEGELVGLIGYVLDDQNALNITHLAIVPEHRNQGYGRAIVLEALYEAKPERIIAETDEDAVDFYRNIGFVVLSIGRLPNGIERFRCVYETELQED</sequence>
<dbReference type="EMBL" id="RZNX01000011">
    <property type="protein sequence ID" value="RUT28139.1"/>
    <property type="molecule type" value="Genomic_DNA"/>
</dbReference>
<dbReference type="OrthoDB" id="45853at2"/>
<dbReference type="SUPFAM" id="SSF55729">
    <property type="entry name" value="Acyl-CoA N-acyltransferases (Nat)"/>
    <property type="match status" value="1"/>
</dbReference>
<keyword evidence="2" id="KW-0808">Transferase</keyword>
<evidence type="ECO:0000259" key="1">
    <source>
        <dbReference type="PROSITE" id="PS51186"/>
    </source>
</evidence>
<evidence type="ECO:0000313" key="3">
    <source>
        <dbReference type="Proteomes" id="UP000272464"/>
    </source>
</evidence>
<comment type="caution">
    <text evidence="2">The sequence shown here is derived from an EMBL/GenBank/DDBJ whole genome shotgun (WGS) entry which is preliminary data.</text>
</comment>